<dbReference type="PANTHER" id="PTHR14741:SF32">
    <property type="entry name" value="TRIMETHYLGUANOSINE SYNTHASE"/>
    <property type="match status" value="1"/>
</dbReference>
<sequence length="393" mass="45322">MNKNLLKTGIQEFISDKIDTDIVSFLLKRPFFEEVSNKELAQQIISKKKSKTKLPTWYKTPKIYFPDKLHIEQVSSETTARYKAKIVNGKSLVDVTGGFGVDTNFFALKMDVIYHCEKNRDLSRIATHNFKVLGRKNIEVISGDGLRFLRESKLKFDWIYLDPSRRDNQNSKVVFLSDCSPNVTKHLDLLFQKSNNIMIKTSPILDLSVGIKELKFVREIHIVSLKNEVKELLWVLQANFNGEIVVKTVNIANEQKVDTFNFTLQEEKSALPNSAEPQNFLYEPNSAILKSGAFSLLAARYSLSKLNIHSHLYTSNELKTFPGRKFRVEKVWSYSKKIMKIVGIKKANITVRNFPENVDSLRKRFKILEGGEEYIFFTTDVNNKKIIIHCKKV</sequence>
<accession>A0A3B0BXN6</accession>
<reference evidence="3 4" key="1">
    <citation type="submission" date="2018-10" db="EMBL/GenBank/DDBJ databases">
        <title>Ulvibacterium marinum gen. nov., sp. nov., a novel marine bacterium of the family Flavobacteriaceae, isolated from a culture of the green alga Ulva prolifera.</title>
        <authorList>
            <person name="Zhang Z."/>
        </authorList>
    </citation>
    <scope>NUCLEOTIDE SEQUENCE [LARGE SCALE GENOMIC DNA]</scope>
    <source>
        <strain evidence="3 4">CCMM003</strain>
    </source>
</reference>
<dbReference type="CDD" id="cd02440">
    <property type="entry name" value="AdoMet_MTases"/>
    <property type="match status" value="1"/>
</dbReference>
<proteinExistence type="predicted"/>
<keyword evidence="3" id="KW-0489">Methyltransferase</keyword>
<keyword evidence="3" id="KW-0808">Transferase</keyword>
<dbReference type="Proteomes" id="UP000276603">
    <property type="component" value="Unassembled WGS sequence"/>
</dbReference>
<evidence type="ECO:0000259" key="1">
    <source>
        <dbReference type="Pfam" id="PF18096"/>
    </source>
</evidence>
<comment type="caution">
    <text evidence="3">The sequence shown here is derived from an EMBL/GenBank/DDBJ whole genome shotgun (WGS) entry which is preliminary data.</text>
</comment>
<gene>
    <name evidence="3" type="ORF">D7Z94_24330</name>
</gene>
<dbReference type="SUPFAM" id="SSF53335">
    <property type="entry name" value="S-adenosyl-L-methionine-dependent methyltransferases"/>
    <property type="match status" value="1"/>
</dbReference>
<dbReference type="Pfam" id="PF22013">
    <property type="entry name" value="PG_1098_Fer"/>
    <property type="match status" value="1"/>
</dbReference>
<protein>
    <submittedName>
        <fullName evidence="3">Class I SAM-dependent methyltransferase</fullName>
    </submittedName>
</protein>
<evidence type="ECO:0000259" key="2">
    <source>
        <dbReference type="Pfam" id="PF22013"/>
    </source>
</evidence>
<organism evidence="3 4">
    <name type="scientific">Ulvibacterium marinum</name>
    <dbReference type="NCBI Taxonomy" id="2419782"/>
    <lineage>
        <taxon>Bacteria</taxon>
        <taxon>Pseudomonadati</taxon>
        <taxon>Bacteroidota</taxon>
        <taxon>Flavobacteriia</taxon>
        <taxon>Flavobacteriales</taxon>
        <taxon>Flavobacteriaceae</taxon>
        <taxon>Ulvibacterium</taxon>
    </lineage>
</organism>
<feature type="domain" description="PG-1098 ferredoxin-like" evidence="2">
    <location>
        <begin position="280"/>
        <end position="322"/>
    </location>
</feature>
<dbReference type="RefSeq" id="WP_120714256.1">
    <property type="nucleotide sequence ID" value="NZ_RBCJ01000006.1"/>
</dbReference>
<dbReference type="PANTHER" id="PTHR14741">
    <property type="entry name" value="S-ADENOSYLMETHIONINE-DEPENDENT METHYLTRANSFERASE RELATED"/>
    <property type="match status" value="1"/>
</dbReference>
<name>A0A3B0BXN6_9FLAO</name>
<dbReference type="InterPro" id="IPR054168">
    <property type="entry name" value="PG_1098_Fer"/>
</dbReference>
<evidence type="ECO:0000313" key="3">
    <source>
        <dbReference type="EMBL" id="RKN76909.1"/>
    </source>
</evidence>
<dbReference type="EMBL" id="RBCJ01000006">
    <property type="protein sequence ID" value="RKN76909.1"/>
    <property type="molecule type" value="Genomic_DNA"/>
</dbReference>
<dbReference type="GO" id="GO:0008168">
    <property type="term" value="F:methyltransferase activity"/>
    <property type="evidence" value="ECO:0007669"/>
    <property type="project" value="UniProtKB-KW"/>
</dbReference>
<dbReference type="Pfam" id="PF18096">
    <property type="entry name" value="Thump_like"/>
    <property type="match status" value="1"/>
</dbReference>
<dbReference type="InterPro" id="IPR029063">
    <property type="entry name" value="SAM-dependent_MTases_sf"/>
</dbReference>
<keyword evidence="4" id="KW-1185">Reference proteome</keyword>
<feature type="domain" description="THUMP-like" evidence="1">
    <location>
        <begin position="323"/>
        <end position="392"/>
    </location>
</feature>
<dbReference type="GO" id="GO:0032259">
    <property type="term" value="P:methylation"/>
    <property type="evidence" value="ECO:0007669"/>
    <property type="project" value="UniProtKB-KW"/>
</dbReference>
<dbReference type="Gene3D" id="3.40.50.150">
    <property type="entry name" value="Vaccinia Virus protein VP39"/>
    <property type="match status" value="1"/>
</dbReference>
<dbReference type="OrthoDB" id="1000417at2"/>
<dbReference type="Gene3D" id="1.10.10.1110">
    <property type="entry name" value="Methyltransferase PG1098, N-terminal domain"/>
    <property type="match status" value="1"/>
</dbReference>
<evidence type="ECO:0000313" key="4">
    <source>
        <dbReference type="Proteomes" id="UP000276603"/>
    </source>
</evidence>
<dbReference type="InterPro" id="IPR041497">
    <property type="entry name" value="Thump-like"/>
</dbReference>
<dbReference type="AlphaFoldDB" id="A0A3B0BXN6"/>